<dbReference type="PROSITE" id="PS51819">
    <property type="entry name" value="VOC"/>
    <property type="match status" value="1"/>
</dbReference>
<organism evidence="2 3">
    <name type="scientific">Reyranella humidisoli</name>
    <dbReference type="NCBI Taxonomy" id="2849149"/>
    <lineage>
        <taxon>Bacteria</taxon>
        <taxon>Pseudomonadati</taxon>
        <taxon>Pseudomonadota</taxon>
        <taxon>Alphaproteobacteria</taxon>
        <taxon>Hyphomicrobiales</taxon>
        <taxon>Reyranellaceae</taxon>
        <taxon>Reyranella</taxon>
    </lineage>
</organism>
<name>A0ABS6IE58_9HYPH</name>
<comment type="caution">
    <text evidence="2">The sequence shown here is derived from an EMBL/GenBank/DDBJ whole genome shotgun (WGS) entry which is preliminary data.</text>
</comment>
<dbReference type="RefSeq" id="WP_216957034.1">
    <property type="nucleotide sequence ID" value="NZ_JAHOPB010000001.1"/>
</dbReference>
<protein>
    <submittedName>
        <fullName evidence="2">VOC family protein</fullName>
    </submittedName>
</protein>
<evidence type="ECO:0000313" key="3">
    <source>
        <dbReference type="Proteomes" id="UP000727907"/>
    </source>
</evidence>
<proteinExistence type="predicted"/>
<dbReference type="InterPro" id="IPR051332">
    <property type="entry name" value="Fosfomycin_Res_Enzymes"/>
</dbReference>
<dbReference type="Proteomes" id="UP000727907">
    <property type="component" value="Unassembled WGS sequence"/>
</dbReference>
<dbReference type="Pfam" id="PF00903">
    <property type="entry name" value="Glyoxalase"/>
    <property type="match status" value="1"/>
</dbReference>
<reference evidence="2 3" key="1">
    <citation type="submission" date="2021-06" db="EMBL/GenBank/DDBJ databases">
        <authorList>
            <person name="Lee D.H."/>
        </authorList>
    </citation>
    <scope>NUCLEOTIDE SEQUENCE [LARGE SCALE GENOMIC DNA]</scope>
    <source>
        <strain evidence="2 3">MMS21-HV4-11</strain>
    </source>
</reference>
<dbReference type="PANTHER" id="PTHR36113">
    <property type="entry name" value="LYASE, PUTATIVE-RELATED-RELATED"/>
    <property type="match status" value="1"/>
</dbReference>
<dbReference type="InterPro" id="IPR037523">
    <property type="entry name" value="VOC_core"/>
</dbReference>
<keyword evidence="3" id="KW-1185">Reference proteome</keyword>
<gene>
    <name evidence="2" type="ORF">KQ910_03150</name>
</gene>
<dbReference type="InterPro" id="IPR004360">
    <property type="entry name" value="Glyas_Fos-R_dOase_dom"/>
</dbReference>
<dbReference type="EMBL" id="JAHOPB010000001">
    <property type="protein sequence ID" value="MBU8872740.1"/>
    <property type="molecule type" value="Genomic_DNA"/>
</dbReference>
<accession>A0ABS6IE58</accession>
<evidence type="ECO:0000313" key="2">
    <source>
        <dbReference type="EMBL" id="MBU8872740.1"/>
    </source>
</evidence>
<evidence type="ECO:0000259" key="1">
    <source>
        <dbReference type="PROSITE" id="PS51819"/>
    </source>
</evidence>
<sequence>MPQGLPFKVQKLGHAVVNVADLDRSRRFYTDVLGFRISDVYPGSMMPGGMVFLRSNGDHHCLALVGGAPATEASARTLHHLAFELATLDEVFRARDHLKAHGVEIVYQGRRRAGCQVSVEFLDPDGHHLELYWGVDQIGSGDRARPAEEWCQTMTLEDAVRIAPPGQDTTLHDSGLRRLVNDA</sequence>
<feature type="domain" description="VOC" evidence="1">
    <location>
        <begin position="11"/>
        <end position="134"/>
    </location>
</feature>
<dbReference type="PANTHER" id="PTHR36113:SF6">
    <property type="entry name" value="FOSFOMYCIN RESISTANCE PROTEIN FOSX"/>
    <property type="match status" value="1"/>
</dbReference>